<dbReference type="Gene3D" id="2.30.30.40">
    <property type="entry name" value="SH3 Domains"/>
    <property type="match status" value="1"/>
</dbReference>
<dbReference type="PANTHER" id="PTHR45883:SF2">
    <property type="entry name" value="HSC70-INTERACTING PROTEIN"/>
    <property type="match status" value="1"/>
</dbReference>
<feature type="region of interest" description="Disordered" evidence="3">
    <location>
        <begin position="1075"/>
        <end position="1107"/>
    </location>
</feature>
<dbReference type="GO" id="GO:0046872">
    <property type="term" value="F:metal ion binding"/>
    <property type="evidence" value="ECO:0007669"/>
    <property type="project" value="InterPro"/>
</dbReference>
<dbReference type="InterPro" id="IPR037252">
    <property type="entry name" value="Mib_Herc2_sf"/>
</dbReference>
<organism evidence="4">
    <name type="scientific">Cladocopium goreaui</name>
    <dbReference type="NCBI Taxonomy" id="2562237"/>
    <lineage>
        <taxon>Eukaryota</taxon>
        <taxon>Sar</taxon>
        <taxon>Alveolata</taxon>
        <taxon>Dinophyceae</taxon>
        <taxon>Suessiales</taxon>
        <taxon>Symbiodiniaceae</taxon>
        <taxon>Cladocopium</taxon>
    </lineage>
</organism>
<dbReference type="GO" id="GO:0030544">
    <property type="term" value="F:Hsp70 protein binding"/>
    <property type="evidence" value="ECO:0007669"/>
    <property type="project" value="TreeGrafter"/>
</dbReference>
<keyword evidence="1" id="KW-0677">Repeat</keyword>
<dbReference type="GO" id="GO:0004842">
    <property type="term" value="F:ubiquitin-protein transferase activity"/>
    <property type="evidence" value="ECO:0007669"/>
    <property type="project" value="InterPro"/>
</dbReference>
<accession>A0A9P1CKN9</accession>
<evidence type="ECO:0000256" key="3">
    <source>
        <dbReference type="SAM" id="MobiDB-lite"/>
    </source>
</evidence>
<dbReference type="PANTHER" id="PTHR45883">
    <property type="entry name" value="HSC70-INTERACTING PROTEIN"/>
    <property type="match status" value="1"/>
</dbReference>
<evidence type="ECO:0000313" key="5">
    <source>
        <dbReference type="EMBL" id="CAL1145783.1"/>
    </source>
</evidence>
<feature type="compositionally biased region" description="Basic and acidic residues" evidence="3">
    <location>
        <begin position="1086"/>
        <end position="1096"/>
    </location>
</feature>
<evidence type="ECO:0000256" key="1">
    <source>
        <dbReference type="ARBA" id="ARBA00022737"/>
    </source>
</evidence>
<dbReference type="OrthoDB" id="533763at2759"/>
<dbReference type="EMBL" id="CAMXCT010001710">
    <property type="protein sequence ID" value="CAI3992408.1"/>
    <property type="molecule type" value="Genomic_DNA"/>
</dbReference>
<dbReference type="InterPro" id="IPR011990">
    <property type="entry name" value="TPR-like_helical_dom_sf"/>
</dbReference>
<reference evidence="5" key="2">
    <citation type="submission" date="2024-04" db="EMBL/GenBank/DDBJ databases">
        <authorList>
            <person name="Chen Y."/>
            <person name="Shah S."/>
            <person name="Dougan E. K."/>
            <person name="Thang M."/>
            <person name="Chan C."/>
        </authorList>
    </citation>
    <scope>NUCLEOTIDE SEQUENCE [LARGE SCALE GENOMIC DNA]</scope>
</reference>
<feature type="non-terminal residue" evidence="4">
    <location>
        <position position="1"/>
    </location>
</feature>
<evidence type="ECO:0000313" key="4">
    <source>
        <dbReference type="EMBL" id="CAI3992408.1"/>
    </source>
</evidence>
<dbReference type="Gene3D" id="1.25.40.10">
    <property type="entry name" value="Tetratricopeptide repeat domain"/>
    <property type="match status" value="1"/>
</dbReference>
<dbReference type="SUPFAM" id="SSF48452">
    <property type="entry name" value="TPR-like"/>
    <property type="match status" value="1"/>
</dbReference>
<dbReference type="EMBL" id="CAMXCT020001710">
    <property type="protein sequence ID" value="CAL1145783.1"/>
    <property type="molecule type" value="Genomic_DNA"/>
</dbReference>
<reference evidence="4" key="1">
    <citation type="submission" date="2022-10" db="EMBL/GenBank/DDBJ databases">
        <authorList>
            <person name="Chen Y."/>
            <person name="Dougan E. K."/>
            <person name="Chan C."/>
            <person name="Rhodes N."/>
            <person name="Thang M."/>
        </authorList>
    </citation>
    <scope>NUCLEOTIDE SEQUENCE</scope>
</reference>
<keyword evidence="2" id="KW-0802">TPR repeat</keyword>
<sequence length="1260" mass="140053">MPSPWDGPDASVALSASSPALLEKARPIRLGDTVHLLTTSGKYLEVSGDDIQARNRSGLQHQRFVVCPYLNSQVPDMAEEPFPKRKLANTATFKGMVVRDGDAICLMASNGYFLGITQGEEEAEPSGRRVVKADFPVGSVPPCAMVMRTASRSKEVLDGHGVFLQSLASAQLLCFDDAFAAKMEPKQPPGELRQIGFQEEQQLIIQALPRPRRWKVNSISLEGELLKWPEVGVRVRQATASKKFGMTVDTDVSGWVKVKWDHGAEEKCRVGAEGTYDLLVISLPSFTASGAGGVGKACNGQYVRVGSHNGMPKYRQEQGDAIMFFEDDGWKMNCEDDTRQWLYQHLDSGASLPPLGRWAVPVGGPNPSPQLQATAAKAAATEASAVPRAISPKVIRRKSPSRPKKKEEFPAAPEPEVIRLGDFVYLRGNGRFLQAEGATVSAPRNRADQECQRFLVCPYLNEHKEADAVLHSPETQKLVSTKTFRGRKVKDGDAICLMACSGCFLGITGQVDGSVTVGVLHGRRWVKADFSEASPSCAMVIKTAGKRREVRDGEPFYLQSMASSQLLVVDEKAHVAVTMQSKQPPGDLMSGPKPHQELSFKKVPRSPPRQVPPRNVILKWCAVGVRVRHIDEPERGEGITIAEDLPGFMKVRWDNGEETLCRVGADGKYNLYVLEPVAARIEPVVNRDEQVVADRPQHPPVLQLGARAPPILRMRAMDPLQVCFRFPSSIMKTIKEETWMGRKRYGKTAGYLVQVDVGLIRQQKLRPEETLPNKQISCDFRCGVPRRVQLSSKEQLVKTQLHPKFFNIFGLAEVAVCLVVMDHSKTSHQYWTLVSYSMVSVFEGTEAFVEGYAGELWHEAHGATGPDLSIRSHVLSQEEAPKVEAEPKKPEVKEVEEIDSDIEFVSEMTFTVDMRDELKDEDMQQEMKPDDLDDHERLPKEHEAWPQLFPPANASAQLRHDTEKAAAVAMQAGDFTGAINVYTEAMRSGGSNPQMLCTRSALLLKMKRPCAAIRDCTAALKINNHMVKAYRLRGMAHRRLGHWKKSYRDLTEAQQLKFDPDTSEMHKLVAGKLGVTLTGPKGNQAEPKRSKARESRSPPVRMSVPDPIIPEIHFPPPVAAPEQPLEKGQAVILVGLQKAPQLNGRRGVIEREDPRPASKGRWEVEIRLDHGMLEVKSIKRENIQTLNKVDREACKAWAKAEKAHKETRETREQQEEIQKYRNVVEAKLSKLSLTEKAKNLLRTLGPEQSLSVLDRCEGPA</sequence>
<dbReference type="AlphaFoldDB" id="A0A9P1CKN9"/>
<proteinExistence type="predicted"/>
<gene>
    <name evidence="4" type="ORF">C1SCF055_LOCUS19244</name>
</gene>
<name>A0A9P1CKN9_9DINO</name>
<feature type="region of interest" description="Disordered" evidence="3">
    <location>
        <begin position="582"/>
        <end position="610"/>
    </location>
</feature>
<protein>
    <submittedName>
        <fullName evidence="4">Uncharacterized protein</fullName>
    </submittedName>
</protein>
<comment type="caution">
    <text evidence="4">The sequence shown here is derived from an EMBL/GenBank/DDBJ whole genome shotgun (WGS) entry which is preliminary data.</text>
</comment>
<dbReference type="SUPFAM" id="SSF159034">
    <property type="entry name" value="Mib/herc2 domain-like"/>
    <property type="match status" value="2"/>
</dbReference>
<evidence type="ECO:0000256" key="2">
    <source>
        <dbReference type="ARBA" id="ARBA00022803"/>
    </source>
</evidence>